<evidence type="ECO:0000313" key="9">
    <source>
        <dbReference type="EMBL" id="GAH37633.1"/>
    </source>
</evidence>
<dbReference type="SUPFAM" id="SSF54862">
    <property type="entry name" value="4Fe-4S ferredoxins"/>
    <property type="match status" value="2"/>
</dbReference>
<keyword evidence="7" id="KW-0411">Iron-sulfur</keyword>
<keyword evidence="4" id="KW-0285">Flavoprotein</keyword>
<organism evidence="9">
    <name type="scientific">marine sediment metagenome</name>
    <dbReference type="NCBI Taxonomy" id="412755"/>
    <lineage>
        <taxon>unclassified sequences</taxon>
        <taxon>metagenomes</taxon>
        <taxon>ecological metagenomes</taxon>
    </lineage>
</organism>
<dbReference type="GO" id="GO:0051536">
    <property type="term" value="F:iron-sulfur cluster binding"/>
    <property type="evidence" value="ECO:0007669"/>
    <property type="project" value="UniProtKB-KW"/>
</dbReference>
<dbReference type="PANTHER" id="PTHR43498">
    <property type="entry name" value="FERREDOXIN:COB-COM HETERODISULFIDE REDUCTASE SUBUNIT A"/>
    <property type="match status" value="1"/>
</dbReference>
<proteinExistence type="inferred from homology"/>
<protein>
    <recommendedName>
        <fullName evidence="8">4Fe-4S ferredoxin-type domain-containing protein</fullName>
    </recommendedName>
</protein>
<dbReference type="PROSITE" id="PS51379">
    <property type="entry name" value="4FE4S_FER_2"/>
    <property type="match status" value="1"/>
</dbReference>
<dbReference type="AlphaFoldDB" id="X1GX94"/>
<dbReference type="GO" id="GO:0046872">
    <property type="term" value="F:metal ion binding"/>
    <property type="evidence" value="ECO:0007669"/>
    <property type="project" value="UniProtKB-KW"/>
</dbReference>
<comment type="cofactor">
    <cofactor evidence="1">
        <name>FAD</name>
        <dbReference type="ChEBI" id="CHEBI:57692"/>
    </cofactor>
</comment>
<dbReference type="EMBL" id="BARU01013506">
    <property type="protein sequence ID" value="GAH37633.1"/>
    <property type="molecule type" value="Genomic_DNA"/>
</dbReference>
<keyword evidence="6" id="KW-0408">Iron</keyword>
<feature type="non-terminal residue" evidence="9">
    <location>
        <position position="198"/>
    </location>
</feature>
<keyword evidence="4" id="KW-0274">FAD</keyword>
<accession>X1GX94</accession>
<feature type="domain" description="4Fe-4S ferredoxin-type" evidence="8">
    <location>
        <begin position="19"/>
        <end position="48"/>
    </location>
</feature>
<reference evidence="9" key="1">
    <citation type="journal article" date="2014" name="Front. Microbiol.">
        <title>High frequency of phylogenetically diverse reductive dehalogenase-homologous genes in deep subseafloor sedimentary metagenomes.</title>
        <authorList>
            <person name="Kawai M."/>
            <person name="Futagami T."/>
            <person name="Toyoda A."/>
            <person name="Takaki Y."/>
            <person name="Nishi S."/>
            <person name="Hori S."/>
            <person name="Arai W."/>
            <person name="Tsubouchi T."/>
            <person name="Morono Y."/>
            <person name="Uchiyama I."/>
            <person name="Ito T."/>
            <person name="Fujiyama A."/>
            <person name="Inagaki F."/>
            <person name="Takami H."/>
        </authorList>
    </citation>
    <scope>NUCLEOTIDE SEQUENCE</scope>
    <source>
        <strain evidence="9">Expedition CK06-06</strain>
    </source>
</reference>
<keyword evidence="3" id="KW-0479">Metal-binding</keyword>
<comment type="caution">
    <text evidence="9">The sequence shown here is derived from an EMBL/GenBank/DDBJ whole genome shotgun (WGS) entry which is preliminary data.</text>
</comment>
<sequence>ENLGVRKAIDIAFGQAVPFLYDIDRDVCVECFSCVEACELDAIDFSQVPEEVAFNVGTIIIATGWDIYEPYGEYGYGKFENVIHQAQLERILAPNGPLEGHVHRISDTKKPKEIVFIQCVGSRDTERPYCSGVCCMLSLKNGKLLKQEFPEANITICYIDMRTNEKGFEEYYQRAKNSDIRMIRGKVGEITEDPETKN</sequence>
<gene>
    <name evidence="9" type="ORF">S03H2_24354</name>
</gene>
<evidence type="ECO:0000259" key="8">
    <source>
        <dbReference type="PROSITE" id="PS51379"/>
    </source>
</evidence>
<keyword evidence="5" id="KW-0560">Oxidoreductase</keyword>
<name>X1GX94_9ZZZZ</name>
<evidence type="ECO:0000256" key="7">
    <source>
        <dbReference type="ARBA" id="ARBA00023014"/>
    </source>
</evidence>
<dbReference type="PROSITE" id="PS00198">
    <property type="entry name" value="4FE4S_FER_1"/>
    <property type="match status" value="1"/>
</dbReference>
<evidence type="ECO:0000256" key="4">
    <source>
        <dbReference type="ARBA" id="ARBA00022827"/>
    </source>
</evidence>
<comment type="similarity">
    <text evidence="2">Belongs to the HdrA family.</text>
</comment>
<dbReference type="InterPro" id="IPR017896">
    <property type="entry name" value="4Fe4S_Fe-S-bd"/>
</dbReference>
<dbReference type="GO" id="GO:0016491">
    <property type="term" value="F:oxidoreductase activity"/>
    <property type="evidence" value="ECO:0007669"/>
    <property type="project" value="UniProtKB-KW"/>
</dbReference>
<dbReference type="Gene3D" id="3.30.70.20">
    <property type="match status" value="1"/>
</dbReference>
<evidence type="ECO:0000256" key="3">
    <source>
        <dbReference type="ARBA" id="ARBA00022723"/>
    </source>
</evidence>
<dbReference type="PANTHER" id="PTHR43498:SF1">
    <property type="entry name" value="COB--COM HETERODISULFIDE REDUCTASE IRON-SULFUR SUBUNIT A"/>
    <property type="match status" value="1"/>
</dbReference>
<dbReference type="InterPro" id="IPR039650">
    <property type="entry name" value="HdrA-like"/>
</dbReference>
<feature type="non-terminal residue" evidence="9">
    <location>
        <position position="1"/>
    </location>
</feature>
<evidence type="ECO:0000256" key="2">
    <source>
        <dbReference type="ARBA" id="ARBA00006561"/>
    </source>
</evidence>
<evidence type="ECO:0000256" key="5">
    <source>
        <dbReference type="ARBA" id="ARBA00023002"/>
    </source>
</evidence>
<dbReference type="InterPro" id="IPR017900">
    <property type="entry name" value="4Fe4S_Fe_S_CS"/>
</dbReference>
<evidence type="ECO:0000256" key="1">
    <source>
        <dbReference type="ARBA" id="ARBA00001974"/>
    </source>
</evidence>
<evidence type="ECO:0000256" key="6">
    <source>
        <dbReference type="ARBA" id="ARBA00023004"/>
    </source>
</evidence>